<name>M2NAH6_BAUPA</name>
<sequence>MVRGKPAFERILWAFHNVLDHSVAWLFYGRTLPGDGSRPINIHQPKEERVEATIDQLDGGTMPDFPNLVEEADYIDLTELLEWLTLAANGSPRMLSSDKGDQYLRRYEGPPSALGKNGSTDKARELMLFRWHAFVPASSALKLFLTVLKAAANDWFAFTATAFNGGAYTILGHDALALIWEYTG</sequence>
<dbReference type="EMBL" id="KB445550">
    <property type="protein sequence ID" value="EMD01229.1"/>
    <property type="molecule type" value="Genomic_DNA"/>
</dbReference>
<dbReference type="GO" id="GO:0001682">
    <property type="term" value="P:tRNA 5'-leader removal"/>
    <property type="evidence" value="ECO:0007669"/>
    <property type="project" value="InterPro"/>
</dbReference>
<protein>
    <submittedName>
        <fullName evidence="1">Uncharacterized protein</fullName>
    </submittedName>
</protein>
<dbReference type="GO" id="GO:0030677">
    <property type="term" value="C:ribonuclease P complex"/>
    <property type="evidence" value="ECO:0007669"/>
    <property type="project" value="InterPro"/>
</dbReference>
<dbReference type="RefSeq" id="XP_007672413.1">
    <property type="nucleotide sequence ID" value="XM_007674223.1"/>
</dbReference>
<organism evidence="1 2">
    <name type="scientific">Baudoinia panamericana (strain UAMH 10762)</name>
    <name type="common">Angels' share fungus</name>
    <name type="synonym">Baudoinia compniacensis (strain UAMH 10762)</name>
    <dbReference type="NCBI Taxonomy" id="717646"/>
    <lineage>
        <taxon>Eukaryota</taxon>
        <taxon>Fungi</taxon>
        <taxon>Dikarya</taxon>
        <taxon>Ascomycota</taxon>
        <taxon>Pezizomycotina</taxon>
        <taxon>Dothideomycetes</taxon>
        <taxon>Dothideomycetidae</taxon>
        <taxon>Mycosphaerellales</taxon>
        <taxon>Teratosphaeriaceae</taxon>
        <taxon>Baudoinia</taxon>
    </lineage>
</organism>
<accession>M2NAH6</accession>
<dbReference type="HOGENOM" id="CLU_1669541_0_0_1"/>
<dbReference type="Pfam" id="PF08584">
    <property type="entry name" value="Ribonuc_P_40"/>
    <property type="match status" value="1"/>
</dbReference>
<keyword evidence="2" id="KW-1185">Reference proteome</keyword>
<reference evidence="1 2" key="1">
    <citation type="journal article" date="2012" name="PLoS Pathog.">
        <title>Diverse lifestyles and strategies of plant pathogenesis encoded in the genomes of eighteen Dothideomycetes fungi.</title>
        <authorList>
            <person name="Ohm R.A."/>
            <person name="Feau N."/>
            <person name="Henrissat B."/>
            <person name="Schoch C.L."/>
            <person name="Horwitz B.A."/>
            <person name="Barry K.W."/>
            <person name="Condon B.J."/>
            <person name="Copeland A.C."/>
            <person name="Dhillon B."/>
            <person name="Glaser F."/>
            <person name="Hesse C.N."/>
            <person name="Kosti I."/>
            <person name="LaButti K."/>
            <person name="Lindquist E.A."/>
            <person name="Lucas S."/>
            <person name="Salamov A.A."/>
            <person name="Bradshaw R.E."/>
            <person name="Ciuffetti L."/>
            <person name="Hamelin R.C."/>
            <person name="Kema G.H.J."/>
            <person name="Lawrence C."/>
            <person name="Scott J.A."/>
            <person name="Spatafora J.W."/>
            <person name="Turgeon B.G."/>
            <person name="de Wit P.J.G.M."/>
            <person name="Zhong S."/>
            <person name="Goodwin S.B."/>
            <person name="Grigoriev I.V."/>
        </authorList>
    </citation>
    <scope>NUCLEOTIDE SEQUENCE [LARGE SCALE GENOMIC DNA]</scope>
    <source>
        <strain evidence="1 2">UAMH 10762</strain>
    </source>
</reference>
<evidence type="ECO:0000313" key="2">
    <source>
        <dbReference type="Proteomes" id="UP000011761"/>
    </source>
</evidence>
<dbReference type="InterPro" id="IPR013893">
    <property type="entry name" value="RNase_P_Rpp40"/>
</dbReference>
<dbReference type="STRING" id="717646.M2NAH6"/>
<dbReference type="OrthoDB" id="63112at2759"/>
<proteinExistence type="predicted"/>
<dbReference type="GeneID" id="19109648"/>
<gene>
    <name evidence="1" type="ORF">BAUCODRAFT_202569</name>
</gene>
<dbReference type="AlphaFoldDB" id="M2NAH6"/>
<dbReference type="KEGG" id="bcom:BAUCODRAFT_202569"/>
<dbReference type="eggNOG" id="ENOG502QSAV">
    <property type="taxonomic scope" value="Eukaryota"/>
</dbReference>
<evidence type="ECO:0000313" key="1">
    <source>
        <dbReference type="EMBL" id="EMD01229.1"/>
    </source>
</evidence>
<dbReference type="Proteomes" id="UP000011761">
    <property type="component" value="Unassembled WGS sequence"/>
</dbReference>
<dbReference type="OMA" id="FERILWA"/>